<protein>
    <recommendedName>
        <fullName evidence="15">Ribonuclease 3</fullName>
        <ecNumber evidence="15">3.1.26.3</ecNumber>
    </recommendedName>
    <alternativeName>
        <fullName evidence="15">Ribonuclease III</fullName>
        <shortName evidence="15">RNase III</shortName>
    </alternativeName>
</protein>
<keyword evidence="15" id="KW-0699">rRNA-binding</keyword>
<organism evidence="18 20">
    <name type="scientific">Acetivibrio saccincola</name>
    <dbReference type="NCBI Taxonomy" id="1677857"/>
    <lineage>
        <taxon>Bacteria</taxon>
        <taxon>Bacillati</taxon>
        <taxon>Bacillota</taxon>
        <taxon>Clostridia</taxon>
        <taxon>Eubacteriales</taxon>
        <taxon>Oscillospiraceae</taxon>
        <taxon>Acetivibrio</taxon>
    </lineage>
</organism>
<dbReference type="SUPFAM" id="SSF54768">
    <property type="entry name" value="dsRNA-binding domain-like"/>
    <property type="match status" value="1"/>
</dbReference>
<dbReference type="CDD" id="cd00593">
    <property type="entry name" value="RIBOc"/>
    <property type="match status" value="1"/>
</dbReference>
<dbReference type="GO" id="GO:0005737">
    <property type="term" value="C:cytoplasm"/>
    <property type="evidence" value="ECO:0007669"/>
    <property type="project" value="UniProtKB-SubCell"/>
</dbReference>
<evidence type="ECO:0000259" key="16">
    <source>
        <dbReference type="PROSITE" id="PS50137"/>
    </source>
</evidence>
<dbReference type="PANTHER" id="PTHR11207:SF0">
    <property type="entry name" value="RIBONUCLEASE 3"/>
    <property type="match status" value="1"/>
</dbReference>
<evidence type="ECO:0000256" key="8">
    <source>
        <dbReference type="ARBA" id="ARBA00022694"/>
    </source>
</evidence>
<evidence type="ECO:0000256" key="7">
    <source>
        <dbReference type="ARBA" id="ARBA00022664"/>
    </source>
</evidence>
<dbReference type="GO" id="GO:0006397">
    <property type="term" value="P:mRNA processing"/>
    <property type="evidence" value="ECO:0007669"/>
    <property type="project" value="UniProtKB-UniRule"/>
</dbReference>
<dbReference type="RefSeq" id="WP_101301360.1">
    <property type="nucleotide sequence ID" value="NZ_CP025197.1"/>
</dbReference>
<dbReference type="KEGG" id="hsc:HVS_08960"/>
<keyword evidence="20" id="KW-1185">Reference proteome</keyword>
<dbReference type="SMART" id="SM00358">
    <property type="entry name" value="DSRM"/>
    <property type="match status" value="1"/>
</dbReference>
<dbReference type="PROSITE" id="PS50142">
    <property type="entry name" value="RNASE_3_2"/>
    <property type="match status" value="1"/>
</dbReference>
<evidence type="ECO:0000256" key="5">
    <source>
        <dbReference type="ARBA" id="ARBA00022490"/>
    </source>
</evidence>
<keyword evidence="5 15" id="KW-0963">Cytoplasm</keyword>
<dbReference type="SUPFAM" id="SSF69065">
    <property type="entry name" value="RNase III domain-like"/>
    <property type="match status" value="1"/>
</dbReference>
<dbReference type="FunFam" id="3.30.160.20:FF:000003">
    <property type="entry name" value="Ribonuclease 3"/>
    <property type="match status" value="1"/>
</dbReference>
<evidence type="ECO:0000256" key="1">
    <source>
        <dbReference type="ARBA" id="ARBA00000109"/>
    </source>
</evidence>
<comment type="cofactor">
    <cofactor evidence="15">
        <name>Mg(2+)</name>
        <dbReference type="ChEBI" id="CHEBI:18420"/>
    </cofactor>
</comment>
<comment type="catalytic activity">
    <reaction evidence="1 15">
        <text>Endonucleolytic cleavage to 5'-phosphomonoester.</text>
        <dbReference type="EC" id="3.1.26.3"/>
    </reaction>
</comment>
<gene>
    <name evidence="15 18" type="primary">rnc</name>
    <name evidence="19" type="ORF">B9R14_13095</name>
    <name evidence="18" type="ORF">HVS_08960</name>
</gene>
<feature type="domain" description="RNase III" evidence="17">
    <location>
        <begin position="11"/>
        <end position="140"/>
    </location>
</feature>
<dbReference type="Gene3D" id="1.10.1520.10">
    <property type="entry name" value="Ribonuclease III domain"/>
    <property type="match status" value="1"/>
</dbReference>
<reference evidence="18 20" key="1">
    <citation type="submission" date="2017-12" db="EMBL/GenBank/DDBJ databases">
        <title>Complete genome sequence of Herbivorax saccincola GGR1, a novel Cellulosome-producing hydrolytic bacterium in a thermophilic biogas plant, established by Illumina and Nanopore MinION sequencing.</title>
        <authorList>
            <person name="Pechtl A."/>
            <person name="Ruckert C."/>
            <person name="Koeck D.E."/>
            <person name="Maus I."/>
            <person name="Winkler A."/>
            <person name="Kalinowski J."/>
            <person name="Puhler A."/>
            <person name="Schwarz W.W."/>
            <person name="Zverlov V.V."/>
            <person name="Schluter A."/>
            <person name="Liebl W."/>
        </authorList>
    </citation>
    <scope>NUCLEOTIDE SEQUENCE [LARGE SCALE GENOMIC DNA]</scope>
    <source>
        <strain evidence="18">GGR1</strain>
        <strain evidence="20">SR1</strain>
    </source>
</reference>
<evidence type="ECO:0000259" key="17">
    <source>
        <dbReference type="PROSITE" id="PS50142"/>
    </source>
</evidence>
<evidence type="ECO:0000256" key="2">
    <source>
        <dbReference type="ARBA" id="ARBA00004496"/>
    </source>
</evidence>
<proteinExistence type="inferred from homology"/>
<keyword evidence="10 15" id="KW-0479">Metal-binding</keyword>
<name>A0A2K9E5P9_9FIRM</name>
<keyword evidence="8 15" id="KW-0819">tRNA processing</keyword>
<dbReference type="EMBL" id="CP025197">
    <property type="protein sequence ID" value="AUG57698.1"/>
    <property type="molecule type" value="Genomic_DNA"/>
</dbReference>
<comment type="subcellular location">
    <subcellularLocation>
        <location evidence="2 15">Cytoplasm</location>
    </subcellularLocation>
</comment>
<evidence type="ECO:0000256" key="10">
    <source>
        <dbReference type="ARBA" id="ARBA00022723"/>
    </source>
</evidence>
<evidence type="ECO:0000313" key="20">
    <source>
        <dbReference type="Proteomes" id="UP000233534"/>
    </source>
</evidence>
<dbReference type="GO" id="GO:0046872">
    <property type="term" value="F:metal ion binding"/>
    <property type="evidence" value="ECO:0007669"/>
    <property type="project" value="UniProtKB-KW"/>
</dbReference>
<keyword evidence="14 15" id="KW-0694">RNA-binding</keyword>
<evidence type="ECO:0000256" key="13">
    <source>
        <dbReference type="ARBA" id="ARBA00022842"/>
    </source>
</evidence>
<reference evidence="19 21" key="2">
    <citation type="journal article" date="2018" name="Syst. Appl. Microbiol.">
        <title>Characterization and high-quality draft genome sequence of Herbivorax saccincola A7, an anaerobic, alkaliphilic, thermophilic, cellulolytic, and xylanolytic bacterium.</title>
        <authorList>
            <person name="Aikawa S."/>
            <person name="Baramee S."/>
            <person name="Sermsathanaswadi J."/>
            <person name="Thianheng P."/>
            <person name="Tachaapaikoon C."/>
            <person name="Shikata A."/>
            <person name="Waeonukul R."/>
            <person name="Pason P."/>
            <person name="Ratanakhanokchai K."/>
            <person name="Kosugi A."/>
        </authorList>
    </citation>
    <scope>NUCLEOTIDE SEQUENCE [LARGE SCALE GENOMIC DNA]</scope>
    <source>
        <strain evidence="19 21">A7</strain>
    </source>
</reference>
<dbReference type="NCBIfam" id="TIGR02191">
    <property type="entry name" value="RNaseIII"/>
    <property type="match status" value="1"/>
</dbReference>
<comment type="subunit">
    <text evidence="4 15">Homodimer.</text>
</comment>
<dbReference type="SMART" id="SM00535">
    <property type="entry name" value="RIBOc"/>
    <property type="match status" value="1"/>
</dbReference>
<feature type="active site" evidence="15">
    <location>
        <position position="57"/>
    </location>
</feature>
<dbReference type="InterPro" id="IPR000999">
    <property type="entry name" value="RNase_III_dom"/>
</dbReference>
<dbReference type="GO" id="GO:0008033">
    <property type="term" value="P:tRNA processing"/>
    <property type="evidence" value="ECO:0007669"/>
    <property type="project" value="UniProtKB-KW"/>
</dbReference>
<dbReference type="AlphaFoldDB" id="A0A2K9E5P9"/>
<keyword evidence="13 15" id="KW-0460">Magnesium</keyword>
<dbReference type="InterPro" id="IPR036389">
    <property type="entry name" value="RNase_III_sf"/>
</dbReference>
<dbReference type="GO" id="GO:0019843">
    <property type="term" value="F:rRNA binding"/>
    <property type="evidence" value="ECO:0007669"/>
    <property type="project" value="UniProtKB-KW"/>
</dbReference>
<keyword evidence="12 15" id="KW-0378">Hydrolase</keyword>
<dbReference type="Pfam" id="PF14622">
    <property type="entry name" value="Ribonucleas_3_3"/>
    <property type="match status" value="1"/>
</dbReference>
<dbReference type="GO" id="GO:0010468">
    <property type="term" value="P:regulation of gene expression"/>
    <property type="evidence" value="ECO:0007669"/>
    <property type="project" value="TreeGrafter"/>
</dbReference>
<dbReference type="HAMAP" id="MF_00104">
    <property type="entry name" value="RNase_III"/>
    <property type="match status" value="1"/>
</dbReference>
<evidence type="ECO:0000256" key="9">
    <source>
        <dbReference type="ARBA" id="ARBA00022722"/>
    </source>
</evidence>
<evidence type="ECO:0000256" key="14">
    <source>
        <dbReference type="ARBA" id="ARBA00022884"/>
    </source>
</evidence>
<keyword evidence="11 15" id="KW-0255">Endonuclease</keyword>
<dbReference type="GO" id="GO:0042802">
    <property type="term" value="F:identical protein binding"/>
    <property type="evidence" value="ECO:0007669"/>
    <property type="project" value="UniProtKB-ARBA"/>
</dbReference>
<dbReference type="Pfam" id="PF00035">
    <property type="entry name" value="dsrm"/>
    <property type="match status" value="1"/>
</dbReference>
<dbReference type="FunFam" id="1.10.1520.10:FF:000001">
    <property type="entry name" value="Ribonuclease 3"/>
    <property type="match status" value="1"/>
</dbReference>
<sequence length="238" mass="26887">MEKFEDITNKINEFEKIIQYTFKDKNNIILALTHSSYANEYKNQKLRSNERLEFLGDTVLNMIISEEIYTKYNDLSEGEMTKFRSNVICEASLAECAKNLNIGKYLLLGKGEENTGGRQRASILSDAVEALIGALYLDAGLEKAKSFVLAQMGEMIEKSIKGIIFMDYKTQLQEILQRGSEKKVAYEIIDEKGPDHDKIFVSQVKINGKPAGKGKGKTKKEAEQMAAKETIKTLENHI</sequence>
<dbReference type="PROSITE" id="PS50137">
    <property type="entry name" value="DS_RBD"/>
    <property type="match status" value="1"/>
</dbReference>
<evidence type="ECO:0000256" key="11">
    <source>
        <dbReference type="ARBA" id="ARBA00022759"/>
    </source>
</evidence>
<dbReference type="CDD" id="cd10845">
    <property type="entry name" value="DSRM_RNAse_III_family"/>
    <property type="match status" value="1"/>
</dbReference>
<dbReference type="InterPro" id="IPR011907">
    <property type="entry name" value="RNase_III"/>
</dbReference>
<evidence type="ECO:0000313" key="21">
    <source>
        <dbReference type="Proteomes" id="UP000239720"/>
    </source>
</evidence>
<dbReference type="Proteomes" id="UP000239720">
    <property type="component" value="Unassembled WGS sequence"/>
</dbReference>
<dbReference type="EMBL" id="NEMB01000003">
    <property type="protein sequence ID" value="PQQ67590.1"/>
    <property type="molecule type" value="Genomic_DNA"/>
</dbReference>
<evidence type="ECO:0000256" key="12">
    <source>
        <dbReference type="ARBA" id="ARBA00022801"/>
    </source>
</evidence>
<dbReference type="Gene3D" id="3.30.160.20">
    <property type="match status" value="1"/>
</dbReference>
<feature type="binding site" evidence="15">
    <location>
        <position position="126"/>
    </location>
    <ligand>
        <name>Mg(2+)</name>
        <dbReference type="ChEBI" id="CHEBI:18420"/>
    </ligand>
</feature>
<dbReference type="PANTHER" id="PTHR11207">
    <property type="entry name" value="RIBONUCLEASE III"/>
    <property type="match status" value="1"/>
</dbReference>
<feature type="domain" description="DRBM" evidence="16">
    <location>
        <begin position="167"/>
        <end position="236"/>
    </location>
</feature>
<dbReference type="GO" id="GO:0006364">
    <property type="term" value="P:rRNA processing"/>
    <property type="evidence" value="ECO:0007669"/>
    <property type="project" value="UniProtKB-UniRule"/>
</dbReference>
<evidence type="ECO:0000256" key="15">
    <source>
        <dbReference type="HAMAP-Rule" id="MF_00104"/>
    </source>
</evidence>
<comment type="function">
    <text evidence="15">Digests double-stranded RNA. Involved in the processing of primary rRNA transcript to yield the immediate precursors to the large and small rRNAs (23S and 16S). Processes some mRNAs, and tRNAs when they are encoded in the rRNA operon. Processes pre-crRNA and tracrRNA of type II CRISPR loci if present in the organism.</text>
</comment>
<accession>A0A2K9E5P9</accession>
<evidence type="ECO:0000313" key="19">
    <source>
        <dbReference type="EMBL" id="PQQ67590.1"/>
    </source>
</evidence>
<feature type="binding site" evidence="15">
    <location>
        <position position="53"/>
    </location>
    <ligand>
        <name>Mg(2+)</name>
        <dbReference type="ChEBI" id="CHEBI:18420"/>
    </ligand>
</feature>
<dbReference type="EC" id="3.1.26.3" evidence="15"/>
<keyword evidence="6 15" id="KW-0698">rRNA processing</keyword>
<dbReference type="InterPro" id="IPR014720">
    <property type="entry name" value="dsRBD_dom"/>
</dbReference>
<dbReference type="GO" id="GO:0003725">
    <property type="term" value="F:double-stranded RNA binding"/>
    <property type="evidence" value="ECO:0007669"/>
    <property type="project" value="TreeGrafter"/>
</dbReference>
<keyword evidence="7 15" id="KW-0507">mRNA processing</keyword>
<dbReference type="OrthoDB" id="9805026at2"/>
<dbReference type="Proteomes" id="UP000233534">
    <property type="component" value="Chromosome"/>
</dbReference>
<feature type="binding site" evidence="15">
    <location>
        <position position="129"/>
    </location>
    <ligand>
        <name>Mg(2+)</name>
        <dbReference type="ChEBI" id="CHEBI:18420"/>
    </ligand>
</feature>
<feature type="active site" evidence="15">
    <location>
        <position position="129"/>
    </location>
</feature>
<evidence type="ECO:0000256" key="4">
    <source>
        <dbReference type="ARBA" id="ARBA00011738"/>
    </source>
</evidence>
<comment type="similarity">
    <text evidence="3">Belongs to the ribonuclease III family.</text>
</comment>
<keyword evidence="9 15" id="KW-0540">Nuclease</keyword>
<evidence type="ECO:0000256" key="6">
    <source>
        <dbReference type="ARBA" id="ARBA00022552"/>
    </source>
</evidence>
<evidence type="ECO:0000256" key="3">
    <source>
        <dbReference type="ARBA" id="ARBA00010183"/>
    </source>
</evidence>
<dbReference type="GO" id="GO:0004525">
    <property type="term" value="F:ribonuclease III activity"/>
    <property type="evidence" value="ECO:0007669"/>
    <property type="project" value="UniProtKB-UniRule"/>
</dbReference>
<evidence type="ECO:0000313" key="18">
    <source>
        <dbReference type="EMBL" id="AUG57698.1"/>
    </source>
</evidence>